<dbReference type="OrthoDB" id="2387346at2"/>
<evidence type="ECO:0000256" key="1">
    <source>
        <dbReference type="ARBA" id="ARBA00004651"/>
    </source>
</evidence>
<keyword evidence="3 6" id="KW-0812">Transmembrane</keyword>
<feature type="transmembrane region" description="Helical" evidence="6">
    <location>
        <begin position="331"/>
        <end position="351"/>
    </location>
</feature>
<dbReference type="InterPro" id="IPR008457">
    <property type="entry name" value="Cu-R_CopD_dom"/>
</dbReference>
<dbReference type="GO" id="GO:0005886">
    <property type="term" value="C:plasma membrane"/>
    <property type="evidence" value="ECO:0007669"/>
    <property type="project" value="UniProtKB-SubCell"/>
</dbReference>
<evidence type="ECO:0000256" key="2">
    <source>
        <dbReference type="ARBA" id="ARBA00022475"/>
    </source>
</evidence>
<dbReference type="EMBL" id="FNAR01000002">
    <property type="protein sequence ID" value="SDD94455.1"/>
    <property type="molecule type" value="Genomic_DNA"/>
</dbReference>
<feature type="transmembrane region" description="Helical" evidence="6">
    <location>
        <begin position="114"/>
        <end position="132"/>
    </location>
</feature>
<protein>
    <submittedName>
        <fullName evidence="8">Putative copper resistance protein D</fullName>
    </submittedName>
</protein>
<gene>
    <name evidence="8" type="ORF">SAMN04488126_102104</name>
</gene>
<dbReference type="Proteomes" id="UP000198823">
    <property type="component" value="Unassembled WGS sequence"/>
</dbReference>
<dbReference type="PANTHER" id="PTHR34820">
    <property type="entry name" value="INNER MEMBRANE PROTEIN YEBZ"/>
    <property type="match status" value="1"/>
</dbReference>
<reference evidence="8 9" key="1">
    <citation type="submission" date="2016-10" db="EMBL/GenBank/DDBJ databases">
        <authorList>
            <person name="de Groot N.N."/>
        </authorList>
    </citation>
    <scope>NUCLEOTIDE SEQUENCE [LARGE SCALE GENOMIC DNA]</scope>
    <source>
        <strain evidence="8 9">CGMCC 1.6762</strain>
    </source>
</reference>
<feature type="transmembrane region" description="Helical" evidence="6">
    <location>
        <begin position="138"/>
        <end position="159"/>
    </location>
</feature>
<feature type="transmembrane region" description="Helical" evidence="6">
    <location>
        <begin position="171"/>
        <end position="195"/>
    </location>
</feature>
<keyword evidence="4 6" id="KW-1133">Transmembrane helix</keyword>
<proteinExistence type="predicted"/>
<dbReference type="GO" id="GO:0006825">
    <property type="term" value="P:copper ion transport"/>
    <property type="evidence" value="ECO:0007669"/>
    <property type="project" value="InterPro"/>
</dbReference>
<feature type="transmembrane region" description="Helical" evidence="6">
    <location>
        <begin position="12"/>
        <end position="33"/>
    </location>
</feature>
<dbReference type="AlphaFoldDB" id="A0A1G6YXT7"/>
<keyword evidence="2" id="KW-1003">Cell membrane</keyword>
<evidence type="ECO:0000256" key="5">
    <source>
        <dbReference type="ARBA" id="ARBA00023136"/>
    </source>
</evidence>
<evidence type="ECO:0000256" key="3">
    <source>
        <dbReference type="ARBA" id="ARBA00022692"/>
    </source>
</evidence>
<feature type="transmembrane region" description="Helical" evidence="6">
    <location>
        <begin position="45"/>
        <end position="67"/>
    </location>
</feature>
<feature type="transmembrane region" description="Helical" evidence="6">
    <location>
        <begin position="248"/>
        <end position="266"/>
    </location>
</feature>
<accession>A0A1G6YXT7</accession>
<feature type="transmembrane region" description="Helical" evidence="6">
    <location>
        <begin position="87"/>
        <end position="107"/>
    </location>
</feature>
<feature type="domain" description="Copper resistance protein D" evidence="7">
    <location>
        <begin position="171"/>
        <end position="262"/>
    </location>
</feature>
<dbReference type="PANTHER" id="PTHR34820:SF4">
    <property type="entry name" value="INNER MEMBRANE PROTEIN YEBZ"/>
    <property type="match status" value="1"/>
</dbReference>
<name>A0A1G6YXT7_9BACL</name>
<evidence type="ECO:0000256" key="6">
    <source>
        <dbReference type="SAM" id="Phobius"/>
    </source>
</evidence>
<feature type="transmembrane region" description="Helical" evidence="6">
    <location>
        <begin position="306"/>
        <end position="324"/>
    </location>
</feature>
<dbReference type="InterPro" id="IPR032694">
    <property type="entry name" value="CopC/D"/>
</dbReference>
<dbReference type="Pfam" id="PF05425">
    <property type="entry name" value="CopD"/>
    <property type="match status" value="1"/>
</dbReference>
<organism evidence="8 9">
    <name type="scientific">Bhargavaea beijingensis</name>
    <dbReference type="NCBI Taxonomy" id="426756"/>
    <lineage>
        <taxon>Bacteria</taxon>
        <taxon>Bacillati</taxon>
        <taxon>Bacillota</taxon>
        <taxon>Bacilli</taxon>
        <taxon>Bacillales</taxon>
        <taxon>Caryophanaceae</taxon>
        <taxon>Bhargavaea</taxon>
    </lineage>
</organism>
<evidence type="ECO:0000256" key="4">
    <source>
        <dbReference type="ARBA" id="ARBA00022989"/>
    </source>
</evidence>
<dbReference type="RefSeq" id="WP_092094178.1">
    <property type="nucleotide sequence ID" value="NZ_FNAR01000002.1"/>
</dbReference>
<sequence>MITFFTALADFFLYILMAVLAGAIVLKFVPAGRRPGVRLGRRTEVLLAMIIPVLGAAPVIQLTFLLAPEGYRVEGFLDIATGFRSGHSFLVLTAAAFLLMLAFRFGAPRWIQGILLLSAFGSIAYGSHSATIEETGGLIAHGIHLTALSVWAGVLLHVTVKPSSAPDWRGFLRWFTPVAAGLLAVMIGTGFYLMLLVMKAGDYASSWILPYGQMLLLKHLSLIPLLAAAAINGFIANKDRPPAGWLKVESLMLLLVLFFTAVMSKLSPPHEVDSTFGSEGAAPFAEWLSGTPILPIEAQFSPSPEGVLFLVISLLLLKILFICSRLDLPRWLPALSGLGFIATAYLGLMMVTSF</sequence>
<evidence type="ECO:0000313" key="9">
    <source>
        <dbReference type="Proteomes" id="UP000198823"/>
    </source>
</evidence>
<feature type="transmembrane region" description="Helical" evidence="6">
    <location>
        <begin position="215"/>
        <end position="236"/>
    </location>
</feature>
<keyword evidence="5 6" id="KW-0472">Membrane</keyword>
<comment type="subcellular location">
    <subcellularLocation>
        <location evidence="1">Cell membrane</location>
        <topology evidence="1">Multi-pass membrane protein</topology>
    </subcellularLocation>
</comment>
<dbReference type="STRING" id="426756.SAMN04488126_102104"/>
<evidence type="ECO:0000259" key="7">
    <source>
        <dbReference type="Pfam" id="PF05425"/>
    </source>
</evidence>
<evidence type="ECO:0000313" key="8">
    <source>
        <dbReference type="EMBL" id="SDD94455.1"/>
    </source>
</evidence>